<sequence length="171" mass="17001">MRIRSAIFAVLASAGVLVSGWYSGVLAAGAATSGQALAAGASDTSDSATGSGRSGSSGSSGTSGTSGSSGSSTDSGSSGSDATVTGDAYSTRWGDVQVRITVEGGEITDVEAVELPERDGHSQRISQVAEPVLREEVLSSQSTDVQLVGGATYTSRAYLDSLQSAIDKANL</sequence>
<dbReference type="SMART" id="SM00900">
    <property type="entry name" value="FMN_bind"/>
    <property type="match status" value="1"/>
</dbReference>
<evidence type="ECO:0000256" key="2">
    <source>
        <dbReference type="SAM" id="SignalP"/>
    </source>
</evidence>
<gene>
    <name evidence="4" type="ORF">GCM10023081_30650</name>
</gene>
<name>A0ABP7CI49_9MICC</name>
<dbReference type="Proteomes" id="UP001500752">
    <property type="component" value="Unassembled WGS sequence"/>
</dbReference>
<comment type="caution">
    <text evidence="4">The sequence shown here is derived from an EMBL/GenBank/DDBJ whole genome shotgun (WGS) entry which is preliminary data.</text>
</comment>
<dbReference type="EMBL" id="BAABEO010000020">
    <property type="protein sequence ID" value="GAA3691106.1"/>
    <property type="molecule type" value="Genomic_DNA"/>
</dbReference>
<evidence type="ECO:0000259" key="3">
    <source>
        <dbReference type="SMART" id="SM00900"/>
    </source>
</evidence>
<accession>A0ABP7CI49</accession>
<evidence type="ECO:0000256" key="1">
    <source>
        <dbReference type="SAM" id="MobiDB-lite"/>
    </source>
</evidence>
<dbReference type="Pfam" id="PF04205">
    <property type="entry name" value="FMN_bind"/>
    <property type="match status" value="1"/>
</dbReference>
<keyword evidence="5" id="KW-1185">Reference proteome</keyword>
<dbReference type="Gene3D" id="3.90.1010.20">
    <property type="match status" value="1"/>
</dbReference>
<dbReference type="InterPro" id="IPR007329">
    <property type="entry name" value="FMN-bd"/>
</dbReference>
<feature type="region of interest" description="Disordered" evidence="1">
    <location>
        <begin position="41"/>
        <end position="87"/>
    </location>
</feature>
<keyword evidence="2" id="KW-0732">Signal</keyword>
<feature type="domain" description="FMN-binding" evidence="3">
    <location>
        <begin position="91"/>
        <end position="169"/>
    </location>
</feature>
<feature type="chain" id="PRO_5047045519" description="FMN-binding domain-containing protein" evidence="2">
    <location>
        <begin position="39"/>
        <end position="171"/>
    </location>
</feature>
<proteinExistence type="predicted"/>
<organism evidence="4 5">
    <name type="scientific">Arthrobacter ginkgonis</name>
    <dbReference type="NCBI Taxonomy" id="1630594"/>
    <lineage>
        <taxon>Bacteria</taxon>
        <taxon>Bacillati</taxon>
        <taxon>Actinomycetota</taxon>
        <taxon>Actinomycetes</taxon>
        <taxon>Micrococcales</taxon>
        <taxon>Micrococcaceae</taxon>
        <taxon>Arthrobacter</taxon>
    </lineage>
</organism>
<dbReference type="RefSeq" id="WP_345152046.1">
    <property type="nucleotide sequence ID" value="NZ_BAABEO010000020.1"/>
</dbReference>
<reference evidence="5" key="1">
    <citation type="journal article" date="2019" name="Int. J. Syst. Evol. Microbiol.">
        <title>The Global Catalogue of Microorganisms (GCM) 10K type strain sequencing project: providing services to taxonomists for standard genome sequencing and annotation.</title>
        <authorList>
            <consortium name="The Broad Institute Genomics Platform"/>
            <consortium name="The Broad Institute Genome Sequencing Center for Infectious Disease"/>
            <person name="Wu L."/>
            <person name="Ma J."/>
        </authorList>
    </citation>
    <scope>NUCLEOTIDE SEQUENCE [LARGE SCALE GENOMIC DNA]</scope>
    <source>
        <strain evidence="5">JCM 30742</strain>
    </source>
</reference>
<evidence type="ECO:0000313" key="4">
    <source>
        <dbReference type="EMBL" id="GAA3691106.1"/>
    </source>
</evidence>
<feature type="signal peptide" evidence="2">
    <location>
        <begin position="1"/>
        <end position="38"/>
    </location>
</feature>
<evidence type="ECO:0000313" key="5">
    <source>
        <dbReference type="Proteomes" id="UP001500752"/>
    </source>
</evidence>
<protein>
    <recommendedName>
        <fullName evidence="3">FMN-binding domain-containing protein</fullName>
    </recommendedName>
</protein>